<evidence type="ECO:0000256" key="1">
    <source>
        <dbReference type="ARBA" id="ARBA00004370"/>
    </source>
</evidence>
<keyword evidence="6" id="KW-1185">Reference proteome</keyword>
<evidence type="ECO:0000256" key="3">
    <source>
        <dbReference type="ARBA" id="ARBA00022989"/>
    </source>
</evidence>
<dbReference type="GO" id="GO:0016020">
    <property type="term" value="C:membrane"/>
    <property type="evidence" value="ECO:0007669"/>
    <property type="project" value="UniProtKB-SubCell"/>
</dbReference>
<reference evidence="5 6" key="1">
    <citation type="journal article" date="2017" name="Curr. Biol.">
        <title>The Evolution of Venom by Co-option of Single-Copy Genes.</title>
        <authorList>
            <person name="Martinson E.O."/>
            <person name="Mrinalini"/>
            <person name="Kelkar Y.D."/>
            <person name="Chang C.H."/>
            <person name="Werren J.H."/>
        </authorList>
    </citation>
    <scope>NUCLEOTIDE SEQUENCE [LARGE SCALE GENOMIC DNA]</scope>
    <source>
        <strain evidence="5 6">Alberta</strain>
        <tissue evidence="5">Whole body</tissue>
    </source>
</reference>
<evidence type="ECO:0000313" key="6">
    <source>
        <dbReference type="Proteomes" id="UP000215335"/>
    </source>
</evidence>
<proteinExistence type="predicted"/>
<dbReference type="AlphaFoldDB" id="A0A232FHI5"/>
<dbReference type="Pfam" id="PF00083">
    <property type="entry name" value="Sugar_tr"/>
    <property type="match status" value="1"/>
</dbReference>
<dbReference type="EMBL" id="NNAY01000190">
    <property type="protein sequence ID" value="OXU30135.1"/>
    <property type="molecule type" value="Genomic_DNA"/>
</dbReference>
<evidence type="ECO:0000256" key="4">
    <source>
        <dbReference type="ARBA" id="ARBA00023136"/>
    </source>
</evidence>
<feature type="non-terminal residue" evidence="5">
    <location>
        <position position="1"/>
    </location>
</feature>
<keyword evidence="2" id="KW-0812">Transmembrane</keyword>
<dbReference type="Gene3D" id="1.20.1250.20">
    <property type="entry name" value="MFS general substrate transporter like domains"/>
    <property type="match status" value="1"/>
</dbReference>
<evidence type="ECO:0000313" key="5">
    <source>
        <dbReference type="EMBL" id="OXU30135.1"/>
    </source>
</evidence>
<keyword evidence="4" id="KW-0472">Membrane</keyword>
<keyword evidence="3" id="KW-1133">Transmembrane helix</keyword>
<organism evidence="5 6">
    <name type="scientific">Trichomalopsis sarcophagae</name>
    <dbReference type="NCBI Taxonomy" id="543379"/>
    <lineage>
        <taxon>Eukaryota</taxon>
        <taxon>Metazoa</taxon>
        <taxon>Ecdysozoa</taxon>
        <taxon>Arthropoda</taxon>
        <taxon>Hexapoda</taxon>
        <taxon>Insecta</taxon>
        <taxon>Pterygota</taxon>
        <taxon>Neoptera</taxon>
        <taxon>Endopterygota</taxon>
        <taxon>Hymenoptera</taxon>
        <taxon>Apocrita</taxon>
        <taxon>Proctotrupomorpha</taxon>
        <taxon>Chalcidoidea</taxon>
        <taxon>Pteromalidae</taxon>
        <taxon>Pteromalinae</taxon>
        <taxon>Trichomalopsis</taxon>
    </lineage>
</organism>
<dbReference type="InterPro" id="IPR005828">
    <property type="entry name" value="MFS_sugar_transport-like"/>
</dbReference>
<dbReference type="Proteomes" id="UP000215335">
    <property type="component" value="Unassembled WGS sequence"/>
</dbReference>
<comment type="subcellular location">
    <subcellularLocation>
        <location evidence="1">Membrane</location>
    </subcellularLocation>
</comment>
<evidence type="ECO:0000256" key="2">
    <source>
        <dbReference type="ARBA" id="ARBA00022692"/>
    </source>
</evidence>
<name>A0A232FHI5_9HYME</name>
<protein>
    <submittedName>
        <fullName evidence="5">Uncharacterized protein</fullName>
    </submittedName>
</protein>
<dbReference type="STRING" id="543379.A0A232FHI5"/>
<dbReference type="GO" id="GO:0022857">
    <property type="term" value="F:transmembrane transporter activity"/>
    <property type="evidence" value="ECO:0007669"/>
    <property type="project" value="InterPro"/>
</dbReference>
<sequence>EQNKTYSQCMRYDINWTNFNFKDTADLISLSNDSLMTIPCDKGWEYNQSEVPSSVVIEFISYSKYFLDLGCNTYYCWINNSSNISNTFYHIPGISGSKLSIFCYCNDLYFLYHGLVYASRCYILHTRVENFSPCNKFLPESPRWLLTKGRLLEANDILHNLARVNGTEIPTEFCMKMHSQIERQKSMICEDDKSGPNVLDLFKTPNMRLKTCLITLNW</sequence>
<accession>A0A232FHI5</accession>
<dbReference type="InterPro" id="IPR036259">
    <property type="entry name" value="MFS_trans_sf"/>
</dbReference>
<comment type="caution">
    <text evidence="5">The sequence shown here is derived from an EMBL/GenBank/DDBJ whole genome shotgun (WGS) entry which is preliminary data.</text>
</comment>
<gene>
    <name evidence="5" type="ORF">TSAR_016134</name>
</gene>